<dbReference type="CDD" id="cd10918">
    <property type="entry name" value="CE4_NodB_like_5s_6s"/>
    <property type="match status" value="1"/>
</dbReference>
<dbReference type="Gene3D" id="3.20.20.370">
    <property type="entry name" value="Glycoside hydrolase/deacetylase"/>
    <property type="match status" value="1"/>
</dbReference>
<evidence type="ECO:0000259" key="3">
    <source>
        <dbReference type="Pfam" id="PF01522"/>
    </source>
</evidence>
<protein>
    <submittedName>
        <fullName evidence="4">Putative polysaccharide deacetylase</fullName>
    </submittedName>
</protein>
<dbReference type="Pfam" id="PF01522">
    <property type="entry name" value="Polysacc_deac_1"/>
    <property type="match status" value="1"/>
</dbReference>
<evidence type="ECO:0000313" key="4">
    <source>
        <dbReference type="EMBL" id="KPM30348.1"/>
    </source>
</evidence>
<accession>A0A0N8H3E5</accession>
<gene>
    <name evidence="4" type="ORF">I595_3509</name>
</gene>
<dbReference type="GO" id="GO:0005576">
    <property type="term" value="C:extracellular region"/>
    <property type="evidence" value="ECO:0007669"/>
    <property type="project" value="UniProtKB-SubCell"/>
</dbReference>
<reference evidence="4 5" key="1">
    <citation type="submission" date="2015-09" db="EMBL/GenBank/DDBJ databases">
        <title>Genome sequence of the marine flavobacterium Croceitalea dokdonensis DOKDO 023 that contains proton- and sodium-pumping rhodopsins.</title>
        <authorList>
            <person name="Kwon S.-K."/>
            <person name="Lee H.K."/>
            <person name="Kwak M.-J."/>
            <person name="Kim J.F."/>
        </authorList>
    </citation>
    <scope>NUCLEOTIDE SEQUENCE [LARGE SCALE GENOMIC DNA]</scope>
    <source>
        <strain evidence="4 5">DOKDO 023</strain>
    </source>
</reference>
<dbReference type="AlphaFoldDB" id="A0A0N8H3E5"/>
<evidence type="ECO:0000256" key="2">
    <source>
        <dbReference type="ARBA" id="ARBA00022729"/>
    </source>
</evidence>
<evidence type="ECO:0000313" key="5">
    <source>
        <dbReference type="Proteomes" id="UP000050280"/>
    </source>
</evidence>
<dbReference type="InterPro" id="IPR051398">
    <property type="entry name" value="Polysacch_Deacetylase"/>
</dbReference>
<sequence length="321" mass="37090">MFADRAITYTFVRILSFFTVTATPIMSYCTTFTEFQRYLGRSPRYYARRLALDILHILESPKYRGNFKQPRIHFLYIHHIFEDEIANFRKLVHELATSHTFITHSEAVQRIKDGTVDKPYLAWSSDDGIQNNLNAASVLEEVGASCCFYVNPFSINLTDERAIKQFCAEKLDMPPVPFLNWSEIEVLQKAGHEIGAHTYAHDRVSQLSLENFQEDFYKTDTILKQHCGPIQHFAYTYGTFNDCDAKAMDFVYDSGYASGTSAVRGCHPPTGYHAKEGRLLLRRDQIIGAWPISHSKYFISRSVRQMTRDNHYYPKTWTTDG</sequence>
<proteinExistence type="predicted"/>
<keyword evidence="2" id="KW-0732">Signal</keyword>
<organism evidence="4 5">
    <name type="scientific">Croceitalea dokdonensis DOKDO 023</name>
    <dbReference type="NCBI Taxonomy" id="1300341"/>
    <lineage>
        <taxon>Bacteria</taxon>
        <taxon>Pseudomonadati</taxon>
        <taxon>Bacteroidota</taxon>
        <taxon>Flavobacteriia</taxon>
        <taxon>Flavobacteriales</taxon>
        <taxon>Flavobacteriaceae</taxon>
        <taxon>Croceitalea</taxon>
    </lineage>
</organism>
<dbReference type="STRING" id="1300341.I595_3509"/>
<name>A0A0N8H3E5_9FLAO</name>
<dbReference type="RefSeq" id="WP_172675968.1">
    <property type="nucleotide sequence ID" value="NZ_LDJX01000010.1"/>
</dbReference>
<dbReference type="Proteomes" id="UP000050280">
    <property type="component" value="Unassembled WGS sequence"/>
</dbReference>
<comment type="subcellular location">
    <subcellularLocation>
        <location evidence="1">Secreted</location>
    </subcellularLocation>
</comment>
<dbReference type="PANTHER" id="PTHR34216">
    <property type="match status" value="1"/>
</dbReference>
<dbReference type="EMBL" id="LDJX01000010">
    <property type="protein sequence ID" value="KPM30348.1"/>
    <property type="molecule type" value="Genomic_DNA"/>
</dbReference>
<evidence type="ECO:0000256" key="1">
    <source>
        <dbReference type="ARBA" id="ARBA00004613"/>
    </source>
</evidence>
<dbReference type="InterPro" id="IPR011330">
    <property type="entry name" value="Glyco_hydro/deAcase_b/a-brl"/>
</dbReference>
<dbReference type="GO" id="GO:0005975">
    <property type="term" value="P:carbohydrate metabolic process"/>
    <property type="evidence" value="ECO:0007669"/>
    <property type="project" value="InterPro"/>
</dbReference>
<dbReference type="InterPro" id="IPR002509">
    <property type="entry name" value="NODB_dom"/>
</dbReference>
<comment type="caution">
    <text evidence="4">The sequence shown here is derived from an EMBL/GenBank/DDBJ whole genome shotgun (WGS) entry which is preliminary data.</text>
</comment>
<dbReference type="GO" id="GO:0016810">
    <property type="term" value="F:hydrolase activity, acting on carbon-nitrogen (but not peptide) bonds"/>
    <property type="evidence" value="ECO:0007669"/>
    <property type="project" value="InterPro"/>
</dbReference>
<dbReference type="PANTHER" id="PTHR34216:SF3">
    <property type="entry name" value="POLY-BETA-1,6-N-ACETYL-D-GLUCOSAMINE N-DEACETYLASE"/>
    <property type="match status" value="1"/>
</dbReference>
<feature type="domain" description="NodB homology" evidence="3">
    <location>
        <begin position="115"/>
        <end position="242"/>
    </location>
</feature>
<dbReference type="SUPFAM" id="SSF88713">
    <property type="entry name" value="Glycoside hydrolase/deacetylase"/>
    <property type="match status" value="1"/>
</dbReference>
<keyword evidence="5" id="KW-1185">Reference proteome</keyword>